<dbReference type="PIRSF" id="PIRSF002741">
    <property type="entry name" value="MppA"/>
    <property type="match status" value="1"/>
</dbReference>
<dbReference type="EMBL" id="NEVQ01000001">
    <property type="protein sequence ID" value="OZI67578.1"/>
    <property type="molecule type" value="Genomic_DNA"/>
</dbReference>
<dbReference type="GO" id="GO:0015833">
    <property type="term" value="P:peptide transport"/>
    <property type="evidence" value="ECO:0007669"/>
    <property type="project" value="TreeGrafter"/>
</dbReference>
<keyword evidence="7" id="KW-1185">Reference proteome</keyword>
<dbReference type="GO" id="GO:1904680">
    <property type="term" value="F:peptide transmembrane transporter activity"/>
    <property type="evidence" value="ECO:0007669"/>
    <property type="project" value="TreeGrafter"/>
</dbReference>
<dbReference type="AlphaFoldDB" id="A0A261V0A2"/>
<evidence type="ECO:0000256" key="1">
    <source>
        <dbReference type="ARBA" id="ARBA00005695"/>
    </source>
</evidence>
<reference evidence="6 7" key="1">
    <citation type="submission" date="2017-05" db="EMBL/GenBank/DDBJ databases">
        <title>Complete and WGS of Bordetella genogroups.</title>
        <authorList>
            <person name="Spilker T."/>
            <person name="LiPuma J."/>
        </authorList>
    </citation>
    <scope>NUCLEOTIDE SEQUENCE [LARGE SCALE GENOMIC DNA]</scope>
    <source>
        <strain evidence="6 7">AU9919</strain>
    </source>
</reference>
<feature type="chain" id="PRO_5012175889" evidence="4">
    <location>
        <begin position="29"/>
        <end position="528"/>
    </location>
</feature>
<evidence type="ECO:0000313" key="7">
    <source>
        <dbReference type="Proteomes" id="UP000216885"/>
    </source>
</evidence>
<evidence type="ECO:0000256" key="2">
    <source>
        <dbReference type="ARBA" id="ARBA00022448"/>
    </source>
</evidence>
<feature type="domain" description="Solute-binding protein family 5" evidence="5">
    <location>
        <begin position="72"/>
        <end position="438"/>
    </location>
</feature>
<gene>
    <name evidence="6" type="ORF">CAL20_00600</name>
</gene>
<proteinExistence type="inferred from homology"/>
<dbReference type="Pfam" id="PF00496">
    <property type="entry name" value="SBP_bac_5"/>
    <property type="match status" value="1"/>
</dbReference>
<dbReference type="GO" id="GO:0030288">
    <property type="term" value="C:outer membrane-bounded periplasmic space"/>
    <property type="evidence" value="ECO:0007669"/>
    <property type="project" value="UniProtKB-ARBA"/>
</dbReference>
<evidence type="ECO:0000259" key="5">
    <source>
        <dbReference type="Pfam" id="PF00496"/>
    </source>
</evidence>
<dbReference type="PANTHER" id="PTHR30290:SF9">
    <property type="entry name" value="OLIGOPEPTIDE-BINDING PROTEIN APPA"/>
    <property type="match status" value="1"/>
</dbReference>
<feature type="signal peptide" evidence="4">
    <location>
        <begin position="1"/>
        <end position="28"/>
    </location>
</feature>
<dbReference type="InterPro" id="IPR039424">
    <property type="entry name" value="SBP_5"/>
</dbReference>
<comment type="similarity">
    <text evidence="1">Belongs to the bacterial solute-binding protein 5 family.</text>
</comment>
<dbReference type="Gene3D" id="3.40.190.10">
    <property type="entry name" value="Periplasmic binding protein-like II"/>
    <property type="match status" value="1"/>
</dbReference>
<dbReference type="Gene3D" id="3.90.76.10">
    <property type="entry name" value="Dipeptide-binding Protein, Domain 1"/>
    <property type="match status" value="1"/>
</dbReference>
<accession>A0A261V0A2</accession>
<dbReference type="InterPro" id="IPR030678">
    <property type="entry name" value="Peptide/Ni-bd"/>
</dbReference>
<dbReference type="GO" id="GO:0043190">
    <property type="term" value="C:ATP-binding cassette (ABC) transporter complex"/>
    <property type="evidence" value="ECO:0007669"/>
    <property type="project" value="InterPro"/>
</dbReference>
<evidence type="ECO:0000256" key="3">
    <source>
        <dbReference type="ARBA" id="ARBA00022729"/>
    </source>
</evidence>
<name>A0A261V0A2_9BORD</name>
<dbReference type="CDD" id="cd08498">
    <property type="entry name" value="PBP2_NikA_DppA_OppA_like_2"/>
    <property type="match status" value="1"/>
</dbReference>
<dbReference type="RefSeq" id="WP_094823968.1">
    <property type="nucleotide sequence ID" value="NZ_NEVO01000019.1"/>
</dbReference>
<dbReference type="Gene3D" id="3.10.105.10">
    <property type="entry name" value="Dipeptide-binding Protein, Domain 3"/>
    <property type="match status" value="1"/>
</dbReference>
<dbReference type="Proteomes" id="UP000216885">
    <property type="component" value="Unassembled WGS sequence"/>
</dbReference>
<dbReference type="OrthoDB" id="9801799at2"/>
<keyword evidence="2" id="KW-0813">Transport</keyword>
<sequence>MASHWLRLLAGGALTAAMALGAMTSAVARDLVVALKTEPSSMDPQYHALTPNTQISQTLFDPLVRSDSKLQPIPALAESWKVDGNVWTFKLRPNVKFSDGSPFTAEDVVFSYDRIPKVPNSPSPFTLYLGSVAKTEAVDPLTLRITTKSPAPNLLINLAQLPILSKTAASGPAPEGKTTTELNSGNGLAGTGPYKFVSWKRGAELVFARNENYWGPAPAWDRVIYRPMSNAAGRVAALLAGDVDLIEDPPTDDLANLKKNKKLYIEETPSVRVMYVAMDQFAEPTPGIAGLQKNPLKDKRVREALSLAINRDAIVDRVMGGVAKAAGNMLPYPMFGSSKEHAEAPKADVEKAKTLLKEAGYPDGFAITLGAPSGRYVNDSKVAQAVASMWSRIGVKTNVEALAPSVFFKKRDSYEFSAYLAGWSVTSGEMLNPLASLLMTRNPDAGEGTTNRGRYSNPEMDKLAREAAGTMDDAKRSALLQQASNMAMDDYALLPLHFELSVWAMKDDIRYEGRPDQTTLVQYATVKK</sequence>
<organism evidence="6 7">
    <name type="scientific">Bordetella genomosp. 4</name>
    <dbReference type="NCBI Taxonomy" id="463044"/>
    <lineage>
        <taxon>Bacteria</taxon>
        <taxon>Pseudomonadati</taxon>
        <taxon>Pseudomonadota</taxon>
        <taxon>Betaproteobacteria</taxon>
        <taxon>Burkholderiales</taxon>
        <taxon>Alcaligenaceae</taxon>
        <taxon>Bordetella</taxon>
    </lineage>
</organism>
<keyword evidence="3 4" id="KW-0732">Signal</keyword>
<dbReference type="PANTHER" id="PTHR30290">
    <property type="entry name" value="PERIPLASMIC BINDING COMPONENT OF ABC TRANSPORTER"/>
    <property type="match status" value="1"/>
</dbReference>
<dbReference type="InterPro" id="IPR000914">
    <property type="entry name" value="SBP_5_dom"/>
</dbReference>
<protein>
    <submittedName>
        <fullName evidence="6">Peptide ABC transporter substrate-binding protein</fullName>
    </submittedName>
</protein>
<comment type="caution">
    <text evidence="6">The sequence shown here is derived from an EMBL/GenBank/DDBJ whole genome shotgun (WGS) entry which is preliminary data.</text>
</comment>
<dbReference type="SUPFAM" id="SSF53850">
    <property type="entry name" value="Periplasmic binding protein-like II"/>
    <property type="match status" value="1"/>
</dbReference>
<evidence type="ECO:0000256" key="4">
    <source>
        <dbReference type="SAM" id="SignalP"/>
    </source>
</evidence>
<evidence type="ECO:0000313" key="6">
    <source>
        <dbReference type="EMBL" id="OZI67578.1"/>
    </source>
</evidence>